<dbReference type="Pfam" id="PF05461">
    <property type="entry name" value="ApoL"/>
    <property type="match status" value="2"/>
</dbReference>
<dbReference type="GO" id="GO:0008289">
    <property type="term" value="F:lipid binding"/>
    <property type="evidence" value="ECO:0007669"/>
    <property type="project" value="InterPro"/>
</dbReference>
<proteinExistence type="evidence at transcript level"/>
<keyword evidence="4" id="KW-0449">Lipoprotein</keyword>
<dbReference type="GO" id="GO:0005576">
    <property type="term" value="C:extracellular region"/>
    <property type="evidence" value="ECO:0007669"/>
    <property type="project" value="InterPro"/>
</dbReference>
<keyword evidence="3" id="KW-1133">Transmembrane helix</keyword>
<feature type="coiled-coil region" evidence="2">
    <location>
        <begin position="197"/>
        <end position="224"/>
    </location>
</feature>
<name>A0A2L1DFW9_PINIB</name>
<evidence type="ECO:0000313" key="4">
    <source>
        <dbReference type="EMBL" id="AVC68644.1"/>
    </source>
</evidence>
<dbReference type="EMBL" id="KY465953">
    <property type="protein sequence ID" value="AVC68644.1"/>
    <property type="molecule type" value="mRNA"/>
</dbReference>
<accession>A0A2L1DFW9</accession>
<dbReference type="GO" id="GO:0006869">
    <property type="term" value="P:lipid transport"/>
    <property type="evidence" value="ECO:0007669"/>
    <property type="project" value="InterPro"/>
</dbReference>
<dbReference type="InterPro" id="IPR008405">
    <property type="entry name" value="ApoL"/>
</dbReference>
<reference evidence="4" key="1">
    <citation type="submission" date="2017-01" db="EMBL/GenBank/DDBJ databases">
        <title>Molecular Characterization and Expression Analysis of Pm-ApoL2 Gene from Pinctada fucata martensii.</title>
        <authorList>
            <person name="Chao L."/>
        </authorList>
    </citation>
    <scope>NUCLEOTIDE SEQUENCE</scope>
</reference>
<feature type="transmembrane region" description="Helical" evidence="3">
    <location>
        <begin position="40"/>
        <end position="62"/>
    </location>
</feature>
<dbReference type="GO" id="GO:0042157">
    <property type="term" value="P:lipoprotein metabolic process"/>
    <property type="evidence" value="ECO:0007669"/>
    <property type="project" value="InterPro"/>
</dbReference>
<dbReference type="AlphaFoldDB" id="A0A2L1DFW9"/>
<evidence type="ECO:0000256" key="2">
    <source>
        <dbReference type="SAM" id="Coils"/>
    </source>
</evidence>
<dbReference type="PANTHER" id="PTHR14096">
    <property type="entry name" value="APOLIPOPROTEIN L"/>
    <property type="match status" value="1"/>
</dbReference>
<sequence length="234" mass="24761">MSVQSTALEWIEKRKGTIQKLRDLADDIDKHTKNGRIAHVTGLSGSIVAALITGGCLIAIPFTGGLSAIGAGVAAGIGIAGGGVSLGTALVKHLLEKGIIKEVQQSIDEDRQLTKTFMESISQVLKDPTTYLSGSRKMLSVAKFAAEMADVADDAIKAAGVAARVSKVLGIVGAALSIAILPFDIYDLVKTSIDIHKKSLSETADKVRSIATELEEDLRNVRDKYRNNFGDITD</sequence>
<protein>
    <submittedName>
        <fullName evidence="4">Apolipoprotein</fullName>
    </submittedName>
</protein>
<dbReference type="GO" id="GO:0016020">
    <property type="term" value="C:membrane"/>
    <property type="evidence" value="ECO:0007669"/>
    <property type="project" value="TreeGrafter"/>
</dbReference>
<keyword evidence="3" id="KW-0472">Membrane</keyword>
<keyword evidence="2" id="KW-0175">Coiled coil</keyword>
<organism evidence="4">
    <name type="scientific">Pinctada imbricata</name>
    <name type="common">Atlantic pearl-oyster</name>
    <name type="synonym">Pinctada martensii</name>
    <dbReference type="NCBI Taxonomy" id="66713"/>
    <lineage>
        <taxon>Eukaryota</taxon>
        <taxon>Metazoa</taxon>
        <taxon>Spiralia</taxon>
        <taxon>Lophotrochozoa</taxon>
        <taxon>Mollusca</taxon>
        <taxon>Bivalvia</taxon>
        <taxon>Autobranchia</taxon>
        <taxon>Pteriomorphia</taxon>
        <taxon>Pterioida</taxon>
        <taxon>Pterioidea</taxon>
        <taxon>Pteriidae</taxon>
        <taxon>Pinctada</taxon>
    </lineage>
</organism>
<evidence type="ECO:0000256" key="3">
    <source>
        <dbReference type="SAM" id="Phobius"/>
    </source>
</evidence>
<dbReference type="PANTHER" id="PTHR14096:SF28">
    <property type="entry name" value="APOLIPOPROTEIN L, 1-RELATED"/>
    <property type="match status" value="1"/>
</dbReference>
<evidence type="ECO:0000256" key="1">
    <source>
        <dbReference type="ARBA" id="ARBA00010090"/>
    </source>
</evidence>
<keyword evidence="3" id="KW-0812">Transmembrane</keyword>
<comment type="similarity">
    <text evidence="1">Belongs to the apolipoprotein L family.</text>
</comment>
<feature type="transmembrane region" description="Helical" evidence="3">
    <location>
        <begin position="68"/>
        <end position="91"/>
    </location>
</feature>